<accession>A0A1G6DSF6</accession>
<name>A0A1G6DSF6_9HYPH</name>
<evidence type="ECO:0000313" key="2">
    <source>
        <dbReference type="EMBL" id="SDB47715.1"/>
    </source>
</evidence>
<dbReference type="Proteomes" id="UP000199071">
    <property type="component" value="Unassembled WGS sequence"/>
</dbReference>
<keyword evidence="3" id="KW-1185">Reference proteome</keyword>
<organism evidence="2 3">
    <name type="scientific">Bauldia litoralis</name>
    <dbReference type="NCBI Taxonomy" id="665467"/>
    <lineage>
        <taxon>Bacteria</taxon>
        <taxon>Pseudomonadati</taxon>
        <taxon>Pseudomonadota</taxon>
        <taxon>Alphaproteobacteria</taxon>
        <taxon>Hyphomicrobiales</taxon>
        <taxon>Kaistiaceae</taxon>
        <taxon>Bauldia</taxon>
    </lineage>
</organism>
<dbReference type="Gene3D" id="2.60.120.10">
    <property type="entry name" value="Jelly Rolls"/>
    <property type="match status" value="1"/>
</dbReference>
<feature type="domain" description="Cupin type-2" evidence="1">
    <location>
        <begin position="114"/>
        <end position="172"/>
    </location>
</feature>
<protein>
    <submittedName>
        <fullName evidence="2">Cupin domain-containing protein</fullName>
    </submittedName>
</protein>
<dbReference type="RefSeq" id="WP_090878616.1">
    <property type="nucleotide sequence ID" value="NZ_FMXQ01000008.1"/>
</dbReference>
<dbReference type="OrthoDB" id="713485at2"/>
<sequence>MSGLKIRRVVTGTSPDGKAMIASDTVLESDGIAMMPGAGFVSIWGADGPQTLPTSGEKPDYTTWFPPAAGYRVEQITIPPSSTPPTPDLDMAEAAAEMNRKLPGLLEHMDPKHPGMHRTDTIDVVYVMSGRCVVELEGGETTDLGPGDILIQNGTRHAWRVPYDEPCTVLSISVGAARNG</sequence>
<dbReference type="STRING" id="665467.SAMN02982931_03671"/>
<proteinExistence type="predicted"/>
<reference evidence="2 3" key="1">
    <citation type="submission" date="2016-10" db="EMBL/GenBank/DDBJ databases">
        <authorList>
            <person name="de Groot N.N."/>
        </authorList>
    </citation>
    <scope>NUCLEOTIDE SEQUENCE [LARGE SCALE GENOMIC DNA]</scope>
    <source>
        <strain evidence="2 3">ATCC 35022</strain>
    </source>
</reference>
<dbReference type="InterPro" id="IPR014710">
    <property type="entry name" value="RmlC-like_jellyroll"/>
</dbReference>
<gene>
    <name evidence="2" type="ORF">SAMN02982931_03671</name>
</gene>
<dbReference type="InterPro" id="IPR013096">
    <property type="entry name" value="Cupin_2"/>
</dbReference>
<evidence type="ECO:0000259" key="1">
    <source>
        <dbReference type="Pfam" id="PF07883"/>
    </source>
</evidence>
<dbReference type="AlphaFoldDB" id="A0A1G6DSF6"/>
<dbReference type="PANTHER" id="PTHR36156">
    <property type="entry name" value="SLR2101 PROTEIN"/>
    <property type="match status" value="1"/>
</dbReference>
<dbReference type="InterPro" id="IPR047142">
    <property type="entry name" value="OryJ/VirC-like"/>
</dbReference>
<evidence type="ECO:0000313" key="3">
    <source>
        <dbReference type="Proteomes" id="UP000199071"/>
    </source>
</evidence>
<dbReference type="PANTHER" id="PTHR36156:SF2">
    <property type="entry name" value="CUPIN TYPE-2 DOMAIN-CONTAINING PROTEIN"/>
    <property type="match status" value="1"/>
</dbReference>
<dbReference type="EMBL" id="FMXQ01000008">
    <property type="protein sequence ID" value="SDB47715.1"/>
    <property type="molecule type" value="Genomic_DNA"/>
</dbReference>
<dbReference type="InterPro" id="IPR011051">
    <property type="entry name" value="RmlC_Cupin_sf"/>
</dbReference>
<dbReference type="SUPFAM" id="SSF51182">
    <property type="entry name" value="RmlC-like cupins"/>
    <property type="match status" value="1"/>
</dbReference>
<dbReference type="Pfam" id="PF07883">
    <property type="entry name" value="Cupin_2"/>
    <property type="match status" value="1"/>
</dbReference>